<evidence type="ECO:0000313" key="3">
    <source>
        <dbReference type="Proteomes" id="UP000601435"/>
    </source>
</evidence>
<protein>
    <submittedName>
        <fullName evidence="2">Ths1 protein</fullName>
    </submittedName>
</protein>
<feature type="compositionally biased region" description="Low complexity" evidence="1">
    <location>
        <begin position="1"/>
        <end position="10"/>
    </location>
</feature>
<feature type="region of interest" description="Disordered" evidence="1">
    <location>
        <begin position="1"/>
        <end position="22"/>
    </location>
</feature>
<evidence type="ECO:0000313" key="2">
    <source>
        <dbReference type="EMBL" id="CAE7731997.1"/>
    </source>
</evidence>
<gene>
    <name evidence="2" type="primary">ths1</name>
    <name evidence="2" type="ORF">SNEC2469_LOCUS21152</name>
</gene>
<proteinExistence type="predicted"/>
<organism evidence="2 3">
    <name type="scientific">Symbiodinium necroappetens</name>
    <dbReference type="NCBI Taxonomy" id="1628268"/>
    <lineage>
        <taxon>Eukaryota</taxon>
        <taxon>Sar</taxon>
        <taxon>Alveolata</taxon>
        <taxon>Dinophyceae</taxon>
        <taxon>Suessiales</taxon>
        <taxon>Symbiodiniaceae</taxon>
        <taxon>Symbiodinium</taxon>
    </lineage>
</organism>
<accession>A0A812XHQ9</accession>
<reference evidence="2" key="1">
    <citation type="submission" date="2021-02" db="EMBL/GenBank/DDBJ databases">
        <authorList>
            <person name="Dougan E. K."/>
            <person name="Rhodes N."/>
            <person name="Thang M."/>
            <person name="Chan C."/>
        </authorList>
    </citation>
    <scope>NUCLEOTIDE SEQUENCE</scope>
</reference>
<dbReference type="EMBL" id="CAJNJA010037341">
    <property type="protein sequence ID" value="CAE7731997.1"/>
    <property type="molecule type" value="Genomic_DNA"/>
</dbReference>
<sequence>MAAAAGKRAYAGGGPRIGEKGKFEGEFKVQKQAPYIKHRLDVWERLYKKYTDGLASKPQKKIEIELPDGTKKNGEAFKTSPMEIASGPTEKPRPALGMGVSVLPTLLCSRQKQLARDQRAFVTQLVLLFGCLQGCLNFPSRSLKKSARKNISVKVAELPPDSVFDPELPIPAIFELRSRPFTVPEWGAIGLTTCGWDQSLKMSERVASKFQEGEHLSFDPPRFFQTDLESHRFRAEARPHSCSVAFRCSSWNLDFNVCDGYGNIVGCAKIGVGDLASAPAASPCSDQSSKI</sequence>
<evidence type="ECO:0000256" key="1">
    <source>
        <dbReference type="SAM" id="MobiDB-lite"/>
    </source>
</evidence>
<keyword evidence="3" id="KW-1185">Reference proteome</keyword>
<dbReference type="AlphaFoldDB" id="A0A812XHQ9"/>
<comment type="caution">
    <text evidence="2">The sequence shown here is derived from an EMBL/GenBank/DDBJ whole genome shotgun (WGS) entry which is preliminary data.</text>
</comment>
<dbReference type="InterPro" id="IPR012675">
    <property type="entry name" value="Beta-grasp_dom_sf"/>
</dbReference>
<dbReference type="Gene3D" id="3.10.20.30">
    <property type="match status" value="1"/>
</dbReference>
<name>A0A812XHQ9_9DINO</name>
<dbReference type="OrthoDB" id="443615at2759"/>
<dbReference type="Proteomes" id="UP000601435">
    <property type="component" value="Unassembled WGS sequence"/>
</dbReference>